<evidence type="ECO:0000313" key="1">
    <source>
        <dbReference type="EMBL" id="KPI43528.1"/>
    </source>
</evidence>
<dbReference type="EMBL" id="LFJN01000005">
    <property type="protein sequence ID" value="KPI43528.1"/>
    <property type="molecule type" value="Genomic_DNA"/>
</dbReference>
<dbReference type="Gene3D" id="3.90.1590.10">
    <property type="entry name" value="glutathione-dependent formaldehyde- activating enzyme (gfa)"/>
    <property type="match status" value="1"/>
</dbReference>
<reference evidence="1 2" key="1">
    <citation type="submission" date="2015-06" db="EMBL/GenBank/DDBJ databases">
        <title>Draft genome of the ant-associated black yeast Phialophora attae CBS 131958.</title>
        <authorList>
            <person name="Moreno L.F."/>
            <person name="Stielow B.J."/>
            <person name="de Hoog S."/>
            <person name="Vicente V.A."/>
            <person name="Weiss V.A."/>
            <person name="de Vries M."/>
            <person name="Cruz L.M."/>
            <person name="Souza E.M."/>
        </authorList>
    </citation>
    <scope>NUCLEOTIDE SEQUENCE [LARGE SCALE GENOMIC DNA]</scope>
    <source>
        <strain evidence="1 2">CBS 131958</strain>
    </source>
</reference>
<sequence length="225" mass="25569">MPLPKLPFSISGGCNCQAVRYEISVPAFEDRALNCYCTPGKERDDLRLPTVLACQCNDCRAATGSILPGFLVAESSTVQASSLPRSGAEQREWVDSFKLFDPNNQSLEQTYLSVYNSSPGRFRWFCSRCGTPLAYSVDASLIPKEWKWPKMLDIVLGTVDRKDLKHEYMRPERAVWCHFSIPWIRDMLTAGLKELTLHPLTKIDKVMGEDVEDDLKMLRELKSRT</sequence>
<dbReference type="SUPFAM" id="SSF51316">
    <property type="entry name" value="Mss4-like"/>
    <property type="match status" value="1"/>
</dbReference>
<dbReference type="InterPro" id="IPR011057">
    <property type="entry name" value="Mss4-like_sf"/>
</dbReference>
<protein>
    <submittedName>
        <fullName evidence="1">Uncharacterized protein</fullName>
    </submittedName>
</protein>
<dbReference type="AlphaFoldDB" id="A0A0N0NQ59"/>
<proteinExistence type="predicted"/>
<comment type="caution">
    <text evidence="1">The sequence shown here is derived from an EMBL/GenBank/DDBJ whole genome shotgun (WGS) entry which is preliminary data.</text>
</comment>
<name>A0A0N0NQ59_9EURO</name>
<dbReference type="VEuPathDB" id="FungiDB:AB675_7112"/>
<dbReference type="OrthoDB" id="5422068at2759"/>
<dbReference type="Proteomes" id="UP000038010">
    <property type="component" value="Unassembled WGS sequence"/>
</dbReference>
<keyword evidence="2" id="KW-1185">Reference proteome</keyword>
<dbReference type="STRING" id="1664694.A0A0N0NQ59"/>
<accession>A0A0N0NQ59</accession>
<dbReference type="GeneID" id="28739336"/>
<dbReference type="PANTHER" id="PTHR33337">
    <property type="entry name" value="GFA DOMAIN-CONTAINING PROTEIN"/>
    <property type="match status" value="1"/>
</dbReference>
<dbReference type="PANTHER" id="PTHR33337:SF40">
    <property type="entry name" value="CENP-V_GFA DOMAIN-CONTAINING PROTEIN-RELATED"/>
    <property type="match status" value="1"/>
</dbReference>
<gene>
    <name evidence="1" type="ORF">AB675_7112</name>
</gene>
<dbReference type="RefSeq" id="XP_018003491.1">
    <property type="nucleotide sequence ID" value="XM_018147456.1"/>
</dbReference>
<organism evidence="1 2">
    <name type="scientific">Cyphellophora attinorum</name>
    <dbReference type="NCBI Taxonomy" id="1664694"/>
    <lineage>
        <taxon>Eukaryota</taxon>
        <taxon>Fungi</taxon>
        <taxon>Dikarya</taxon>
        <taxon>Ascomycota</taxon>
        <taxon>Pezizomycotina</taxon>
        <taxon>Eurotiomycetes</taxon>
        <taxon>Chaetothyriomycetidae</taxon>
        <taxon>Chaetothyriales</taxon>
        <taxon>Cyphellophoraceae</taxon>
        <taxon>Cyphellophora</taxon>
    </lineage>
</organism>
<evidence type="ECO:0000313" key="2">
    <source>
        <dbReference type="Proteomes" id="UP000038010"/>
    </source>
</evidence>